<feature type="region of interest" description="Disordered" evidence="1">
    <location>
        <begin position="1"/>
        <end position="91"/>
    </location>
</feature>
<gene>
    <name evidence="2" type="ORF">EHF33_12795</name>
</gene>
<dbReference type="EMBL" id="CP034183">
    <property type="protein sequence ID" value="AZI43514.1"/>
    <property type="molecule type" value="Genomic_DNA"/>
</dbReference>
<evidence type="ECO:0000256" key="1">
    <source>
        <dbReference type="SAM" id="MobiDB-lite"/>
    </source>
</evidence>
<dbReference type="OrthoDB" id="71561at2"/>
<evidence type="ECO:0000313" key="3">
    <source>
        <dbReference type="Proteomes" id="UP000276417"/>
    </source>
</evidence>
<proteinExistence type="predicted"/>
<dbReference type="AlphaFoldDB" id="A0A3G8YLL8"/>
<dbReference type="KEGG" id="dph:EHF33_12795"/>
<evidence type="ECO:0000313" key="2">
    <source>
        <dbReference type="EMBL" id="AZI43514.1"/>
    </source>
</evidence>
<accession>A0A3G8YLL8</accession>
<organism evidence="2 3">
    <name type="scientific">Deinococcus psychrotolerans</name>
    <dbReference type="NCBI Taxonomy" id="2489213"/>
    <lineage>
        <taxon>Bacteria</taxon>
        <taxon>Thermotogati</taxon>
        <taxon>Deinococcota</taxon>
        <taxon>Deinococci</taxon>
        <taxon>Deinococcales</taxon>
        <taxon>Deinococcaceae</taxon>
        <taxon>Deinococcus</taxon>
    </lineage>
</organism>
<protein>
    <submittedName>
        <fullName evidence="2">Uncharacterized protein</fullName>
    </submittedName>
</protein>
<name>A0A3G8YLL8_9DEIO</name>
<keyword evidence="3" id="KW-1185">Reference proteome</keyword>
<dbReference type="RefSeq" id="WP_124872217.1">
    <property type="nucleotide sequence ID" value="NZ_CP034183.1"/>
</dbReference>
<reference evidence="2 3" key="1">
    <citation type="submission" date="2018-11" db="EMBL/GenBank/DDBJ databases">
        <title>Deinococcus shelandsis sp. nov., isolated from South Shetland Islands soil of Antarctica.</title>
        <authorList>
            <person name="Tian J."/>
        </authorList>
    </citation>
    <scope>NUCLEOTIDE SEQUENCE [LARGE SCALE GENOMIC DNA]</scope>
    <source>
        <strain evidence="2 3">S14-83T</strain>
    </source>
</reference>
<dbReference type="Proteomes" id="UP000276417">
    <property type="component" value="Chromosome 1"/>
</dbReference>
<sequence>MTDPNDMNGSDVPQLDNPAGVPNSSGSELPTNEEMGGLSSGVGGMSKAPRVDDSIIDEIGGTGEASLSRNPDDAAGSPVHQVSGKKTDEVP</sequence>